<dbReference type="GO" id="GO:0003700">
    <property type="term" value="F:DNA-binding transcription factor activity"/>
    <property type="evidence" value="ECO:0007669"/>
    <property type="project" value="InterPro"/>
</dbReference>
<feature type="transmembrane region" description="Helical" evidence="4">
    <location>
        <begin position="211"/>
        <end position="232"/>
    </location>
</feature>
<reference evidence="6 7" key="1">
    <citation type="submission" date="2018-06" db="EMBL/GenBank/DDBJ databases">
        <title>Genomic Encyclopedia of Archaeal and Bacterial Type Strains, Phase II (KMG-II): from individual species to whole genera.</title>
        <authorList>
            <person name="Goeker M."/>
        </authorList>
    </citation>
    <scope>NUCLEOTIDE SEQUENCE [LARGE SCALE GENOMIC DNA]</scope>
    <source>
        <strain evidence="6 7">DSM 23857</strain>
    </source>
</reference>
<comment type="caution">
    <text evidence="6">The sequence shown here is derived from an EMBL/GenBank/DDBJ whole genome shotgun (WGS) entry which is preliminary data.</text>
</comment>
<keyword evidence="2 6" id="KW-0238">DNA-binding</keyword>
<keyword evidence="3" id="KW-0804">Transcription</keyword>
<organism evidence="6 7">
    <name type="scientific">Chitinophaga skermanii</name>
    <dbReference type="NCBI Taxonomy" id="331697"/>
    <lineage>
        <taxon>Bacteria</taxon>
        <taxon>Pseudomonadati</taxon>
        <taxon>Bacteroidota</taxon>
        <taxon>Chitinophagia</taxon>
        <taxon>Chitinophagales</taxon>
        <taxon>Chitinophagaceae</taxon>
        <taxon>Chitinophaga</taxon>
    </lineage>
</organism>
<accession>A0A327R498</accession>
<dbReference type="Proteomes" id="UP000249547">
    <property type="component" value="Unassembled WGS sequence"/>
</dbReference>
<keyword evidence="7" id="KW-1185">Reference proteome</keyword>
<dbReference type="AlphaFoldDB" id="A0A327R498"/>
<gene>
    <name evidence="6" type="ORF">LX64_00485</name>
</gene>
<sequence>MKSDAGERDFVVNQFVIKRYQIITKPKSCYEKCGFNLGVIQDVYFSGRFSRMIYVISIGAFQAFVATLLLWRNEVRDKADALILVLLMCIATHLGIKFYIYSFVSDEHVRMQMNTFIGLCYGPLAYLYVRKKLQPQLIVATKWYLFLPFLLAAIGYSTVVCLLYAYTPVGYKALALYNDVSTWMLIISGLIYPILILKKQPRLQGKQEQQLVLHIGILLLSVGIIACVFQVYGMVSKADYTTNLVCRNICYTLLSIICIDILRYKYKGVAQQTQLEEVDEMKGMTGEEEVLSLPSELPLLPTKKTILNEYSHAAILEKLESHLAQSHLYTDANLSLDKLAEAIQESKYHVSEALNAYAHKSFYQYINEHRVAHAVEMMTRIQQKGLPVNILVIAYECGFKAKSSFNTYFKKIVGDTPSAFLAKQKSTQLAKV</sequence>
<evidence type="ECO:0000313" key="6">
    <source>
        <dbReference type="EMBL" id="RAJ10878.1"/>
    </source>
</evidence>
<dbReference type="Pfam" id="PF12833">
    <property type="entry name" value="HTH_18"/>
    <property type="match status" value="1"/>
</dbReference>
<evidence type="ECO:0000259" key="5">
    <source>
        <dbReference type="PROSITE" id="PS01124"/>
    </source>
</evidence>
<dbReference type="Gene3D" id="1.10.10.60">
    <property type="entry name" value="Homeodomain-like"/>
    <property type="match status" value="2"/>
</dbReference>
<dbReference type="InterPro" id="IPR018060">
    <property type="entry name" value="HTH_AraC"/>
</dbReference>
<keyword evidence="1" id="KW-0805">Transcription regulation</keyword>
<dbReference type="SUPFAM" id="SSF46689">
    <property type="entry name" value="Homeodomain-like"/>
    <property type="match status" value="1"/>
</dbReference>
<feature type="transmembrane region" description="Helical" evidence="4">
    <location>
        <begin position="113"/>
        <end position="129"/>
    </location>
</feature>
<dbReference type="EMBL" id="QLLL01000001">
    <property type="protein sequence ID" value="RAJ10878.1"/>
    <property type="molecule type" value="Genomic_DNA"/>
</dbReference>
<keyword evidence="4" id="KW-0812">Transmembrane</keyword>
<evidence type="ECO:0000313" key="7">
    <source>
        <dbReference type="Proteomes" id="UP000249547"/>
    </source>
</evidence>
<evidence type="ECO:0000256" key="3">
    <source>
        <dbReference type="ARBA" id="ARBA00023163"/>
    </source>
</evidence>
<feature type="transmembrane region" description="Helical" evidence="4">
    <location>
        <begin position="83"/>
        <end position="101"/>
    </location>
</feature>
<evidence type="ECO:0000256" key="2">
    <source>
        <dbReference type="ARBA" id="ARBA00023125"/>
    </source>
</evidence>
<name>A0A327R498_9BACT</name>
<dbReference type="InterPro" id="IPR009057">
    <property type="entry name" value="Homeodomain-like_sf"/>
</dbReference>
<evidence type="ECO:0000256" key="4">
    <source>
        <dbReference type="SAM" id="Phobius"/>
    </source>
</evidence>
<dbReference type="PROSITE" id="PS01124">
    <property type="entry name" value="HTH_ARAC_FAMILY_2"/>
    <property type="match status" value="1"/>
</dbReference>
<dbReference type="SMART" id="SM00342">
    <property type="entry name" value="HTH_ARAC"/>
    <property type="match status" value="1"/>
</dbReference>
<keyword evidence="4" id="KW-0472">Membrane</keyword>
<feature type="transmembrane region" description="Helical" evidence="4">
    <location>
        <begin position="52"/>
        <end position="71"/>
    </location>
</feature>
<dbReference type="GO" id="GO:0043565">
    <property type="term" value="F:sequence-specific DNA binding"/>
    <property type="evidence" value="ECO:0007669"/>
    <property type="project" value="InterPro"/>
</dbReference>
<evidence type="ECO:0000256" key="1">
    <source>
        <dbReference type="ARBA" id="ARBA00023015"/>
    </source>
</evidence>
<feature type="transmembrane region" description="Helical" evidence="4">
    <location>
        <begin position="180"/>
        <end position="199"/>
    </location>
</feature>
<feature type="domain" description="HTH araC/xylS-type" evidence="5">
    <location>
        <begin position="313"/>
        <end position="423"/>
    </location>
</feature>
<proteinExistence type="predicted"/>
<keyword evidence="4" id="KW-1133">Transmembrane helix</keyword>
<dbReference type="PANTHER" id="PTHR43280:SF29">
    <property type="entry name" value="ARAC-FAMILY TRANSCRIPTIONAL REGULATOR"/>
    <property type="match status" value="1"/>
</dbReference>
<protein>
    <submittedName>
        <fullName evidence="6">AraC-like DNA-binding protein</fullName>
    </submittedName>
</protein>
<dbReference type="PANTHER" id="PTHR43280">
    <property type="entry name" value="ARAC-FAMILY TRANSCRIPTIONAL REGULATOR"/>
    <property type="match status" value="1"/>
</dbReference>
<feature type="transmembrane region" description="Helical" evidence="4">
    <location>
        <begin position="141"/>
        <end position="165"/>
    </location>
</feature>